<gene>
    <name evidence="12" type="ORF">AVDCRST_MAG56-2080</name>
</gene>
<dbReference type="Pfam" id="PF00486">
    <property type="entry name" value="Trans_reg_C"/>
    <property type="match status" value="1"/>
</dbReference>
<keyword evidence="2 8" id="KW-0597">Phosphoprotein</keyword>
<proteinExistence type="predicted"/>
<dbReference type="SMART" id="SM00448">
    <property type="entry name" value="REC"/>
    <property type="match status" value="1"/>
</dbReference>
<feature type="domain" description="Response regulatory" evidence="10">
    <location>
        <begin position="3"/>
        <end position="117"/>
    </location>
</feature>
<evidence type="ECO:0000256" key="9">
    <source>
        <dbReference type="PROSITE-ProRule" id="PRU01091"/>
    </source>
</evidence>
<dbReference type="GO" id="GO:0000976">
    <property type="term" value="F:transcription cis-regulatory region binding"/>
    <property type="evidence" value="ECO:0007669"/>
    <property type="project" value="TreeGrafter"/>
</dbReference>
<dbReference type="Gene3D" id="1.10.10.10">
    <property type="entry name" value="Winged helix-like DNA-binding domain superfamily/Winged helix DNA-binding domain"/>
    <property type="match status" value="1"/>
</dbReference>
<dbReference type="InterPro" id="IPR001789">
    <property type="entry name" value="Sig_transdc_resp-reg_receiver"/>
</dbReference>
<dbReference type="InterPro" id="IPR039420">
    <property type="entry name" value="WalR-like"/>
</dbReference>
<reference evidence="12" key="1">
    <citation type="submission" date="2020-02" db="EMBL/GenBank/DDBJ databases">
        <authorList>
            <person name="Meier V. D."/>
        </authorList>
    </citation>
    <scope>NUCLEOTIDE SEQUENCE</scope>
    <source>
        <strain evidence="12">AVDCRST_MAG56</strain>
    </source>
</reference>
<dbReference type="AlphaFoldDB" id="A0A6J4IHK8"/>
<dbReference type="GO" id="GO:0006355">
    <property type="term" value="P:regulation of DNA-templated transcription"/>
    <property type="evidence" value="ECO:0007669"/>
    <property type="project" value="InterPro"/>
</dbReference>
<dbReference type="CDD" id="cd00383">
    <property type="entry name" value="trans_reg_C"/>
    <property type="match status" value="1"/>
</dbReference>
<feature type="DNA-binding region" description="OmpR/PhoB-type" evidence="9">
    <location>
        <begin position="132"/>
        <end position="231"/>
    </location>
</feature>
<keyword evidence="6" id="KW-0804">Transcription</keyword>
<comment type="function">
    <text evidence="7">This protein is a positive regulator for the phosphate regulon. Transcription of this operon is positively regulated by PhoB and PhoR when phosphate is limited.</text>
</comment>
<dbReference type="PANTHER" id="PTHR48111">
    <property type="entry name" value="REGULATOR OF RPOS"/>
    <property type="match status" value="1"/>
</dbReference>
<dbReference type="GO" id="GO:0005829">
    <property type="term" value="C:cytosol"/>
    <property type="evidence" value="ECO:0007669"/>
    <property type="project" value="TreeGrafter"/>
</dbReference>
<dbReference type="InterPro" id="IPR016032">
    <property type="entry name" value="Sig_transdc_resp-reg_C-effctor"/>
</dbReference>
<keyword evidence="5 9" id="KW-0238">DNA-binding</keyword>
<dbReference type="GO" id="GO:0000156">
    <property type="term" value="F:phosphorelay response regulator activity"/>
    <property type="evidence" value="ECO:0007669"/>
    <property type="project" value="TreeGrafter"/>
</dbReference>
<dbReference type="FunFam" id="1.10.10.10:FF:000018">
    <property type="entry name" value="DNA-binding response regulator ResD"/>
    <property type="match status" value="1"/>
</dbReference>
<dbReference type="SUPFAM" id="SSF52172">
    <property type="entry name" value="CheY-like"/>
    <property type="match status" value="1"/>
</dbReference>
<dbReference type="Gene3D" id="6.10.250.690">
    <property type="match status" value="1"/>
</dbReference>
<evidence type="ECO:0000259" key="11">
    <source>
        <dbReference type="PROSITE" id="PS51755"/>
    </source>
</evidence>
<evidence type="ECO:0000256" key="7">
    <source>
        <dbReference type="ARBA" id="ARBA00024735"/>
    </source>
</evidence>
<evidence type="ECO:0000259" key="10">
    <source>
        <dbReference type="PROSITE" id="PS50110"/>
    </source>
</evidence>
<dbReference type="EMBL" id="CADCTQ010000186">
    <property type="protein sequence ID" value="CAA9253018.1"/>
    <property type="molecule type" value="Genomic_DNA"/>
</dbReference>
<evidence type="ECO:0000256" key="5">
    <source>
        <dbReference type="ARBA" id="ARBA00023125"/>
    </source>
</evidence>
<dbReference type="Gene3D" id="3.40.50.2300">
    <property type="match status" value="1"/>
</dbReference>
<evidence type="ECO:0000313" key="12">
    <source>
        <dbReference type="EMBL" id="CAA9253018.1"/>
    </source>
</evidence>
<evidence type="ECO:0000256" key="2">
    <source>
        <dbReference type="ARBA" id="ARBA00022553"/>
    </source>
</evidence>
<evidence type="ECO:0000256" key="1">
    <source>
        <dbReference type="ARBA" id="ARBA00013332"/>
    </source>
</evidence>
<dbReference type="InterPro" id="IPR011006">
    <property type="entry name" value="CheY-like_superfamily"/>
</dbReference>
<evidence type="ECO:0000256" key="8">
    <source>
        <dbReference type="PROSITE-ProRule" id="PRU00169"/>
    </source>
</evidence>
<dbReference type="PANTHER" id="PTHR48111:SF40">
    <property type="entry name" value="PHOSPHATE REGULON TRANSCRIPTIONAL REGULATORY PROTEIN PHOB"/>
    <property type="match status" value="1"/>
</dbReference>
<dbReference type="Pfam" id="PF00072">
    <property type="entry name" value="Response_reg"/>
    <property type="match status" value="1"/>
</dbReference>
<dbReference type="GO" id="GO:0032993">
    <property type="term" value="C:protein-DNA complex"/>
    <property type="evidence" value="ECO:0007669"/>
    <property type="project" value="TreeGrafter"/>
</dbReference>
<keyword evidence="3" id="KW-0902">Two-component regulatory system</keyword>
<feature type="domain" description="OmpR/PhoB-type" evidence="11">
    <location>
        <begin position="132"/>
        <end position="231"/>
    </location>
</feature>
<name>A0A6J4IHK8_9SPHI</name>
<dbReference type="PROSITE" id="PS51755">
    <property type="entry name" value="OMPR_PHOB"/>
    <property type="match status" value="1"/>
</dbReference>
<dbReference type="InterPro" id="IPR001867">
    <property type="entry name" value="OmpR/PhoB-type_DNA-bd"/>
</dbReference>
<dbReference type="InterPro" id="IPR036388">
    <property type="entry name" value="WH-like_DNA-bd_sf"/>
</dbReference>
<dbReference type="PROSITE" id="PS50110">
    <property type="entry name" value="RESPONSE_REGULATORY"/>
    <property type="match status" value="1"/>
</dbReference>
<accession>A0A6J4IHK8</accession>
<evidence type="ECO:0000256" key="4">
    <source>
        <dbReference type="ARBA" id="ARBA00023015"/>
    </source>
</evidence>
<sequence>MKKILMVEDDENVIGLVKIHLADLPGEVLAVRRGAEGFSKALQQPFDLVILDIMLPDMDGLEVCKRLRMEGLTTPIMMLTAKSEELDKVIGLELGADDYLTKPFGVRELTARVKALLRRGDMLRAKPPALPVEPITFRELHLDPQKRRVTLGEERVELTPREFDLLLLLAANPGRSYSRKELLDRVWGTGFEGYEHTITTHINRLRTKIEPDFNHPVYILTTWGIGYRFAE</sequence>
<protein>
    <recommendedName>
        <fullName evidence="1">Phosphate regulon transcriptional regulatory protein PhoB</fullName>
    </recommendedName>
</protein>
<feature type="modified residue" description="4-aspartylphosphate" evidence="8">
    <location>
        <position position="52"/>
    </location>
</feature>
<dbReference type="FunFam" id="3.40.50.2300:FF:000001">
    <property type="entry name" value="DNA-binding response regulator PhoB"/>
    <property type="match status" value="1"/>
</dbReference>
<evidence type="ECO:0000256" key="3">
    <source>
        <dbReference type="ARBA" id="ARBA00023012"/>
    </source>
</evidence>
<organism evidence="12">
    <name type="scientific">uncultured Cytophagales bacterium</name>
    <dbReference type="NCBI Taxonomy" id="158755"/>
    <lineage>
        <taxon>Bacteria</taxon>
        <taxon>Pseudomonadati</taxon>
        <taxon>Bacteroidota</taxon>
        <taxon>Sphingobacteriia</taxon>
        <taxon>Sphingobacteriales</taxon>
        <taxon>environmental samples</taxon>
    </lineage>
</organism>
<evidence type="ECO:0000256" key="6">
    <source>
        <dbReference type="ARBA" id="ARBA00023163"/>
    </source>
</evidence>
<keyword evidence="4" id="KW-0805">Transcription regulation</keyword>
<dbReference type="SUPFAM" id="SSF46894">
    <property type="entry name" value="C-terminal effector domain of the bipartite response regulators"/>
    <property type="match status" value="1"/>
</dbReference>
<dbReference type="SMART" id="SM00862">
    <property type="entry name" value="Trans_reg_C"/>
    <property type="match status" value="1"/>
</dbReference>